<feature type="compositionally biased region" description="Acidic residues" evidence="1">
    <location>
        <begin position="99"/>
        <end position="109"/>
    </location>
</feature>
<sequence>MNILLESIHIPGDLFVAKDLRRKYLVMLAVGKTTKTTTTTKTMIRRLLARMLGIRGKGINKKSFWVESECKIDRIRMFGIIIENEEEGKDQEKEVKEQEEQEEEEEEKEVEGFEGR</sequence>
<keyword evidence="3" id="KW-1185">Reference proteome</keyword>
<dbReference type="EMBL" id="JACSDZ010000014">
    <property type="protein sequence ID" value="KAF7387121.1"/>
    <property type="molecule type" value="Genomic_DNA"/>
</dbReference>
<name>A0A834JKK2_VESGE</name>
<dbReference type="AlphaFoldDB" id="A0A834JKK2"/>
<evidence type="ECO:0000256" key="1">
    <source>
        <dbReference type="SAM" id="MobiDB-lite"/>
    </source>
</evidence>
<gene>
    <name evidence="2" type="ORF">HZH68_012798</name>
</gene>
<comment type="caution">
    <text evidence="2">The sequence shown here is derived from an EMBL/GenBank/DDBJ whole genome shotgun (WGS) entry which is preliminary data.</text>
</comment>
<proteinExistence type="predicted"/>
<feature type="region of interest" description="Disordered" evidence="1">
    <location>
        <begin position="86"/>
        <end position="116"/>
    </location>
</feature>
<evidence type="ECO:0000313" key="3">
    <source>
        <dbReference type="Proteomes" id="UP000617340"/>
    </source>
</evidence>
<organism evidence="2 3">
    <name type="scientific">Vespula germanica</name>
    <name type="common">German yellow jacket</name>
    <name type="synonym">Paravespula germanica</name>
    <dbReference type="NCBI Taxonomy" id="30212"/>
    <lineage>
        <taxon>Eukaryota</taxon>
        <taxon>Metazoa</taxon>
        <taxon>Ecdysozoa</taxon>
        <taxon>Arthropoda</taxon>
        <taxon>Hexapoda</taxon>
        <taxon>Insecta</taxon>
        <taxon>Pterygota</taxon>
        <taxon>Neoptera</taxon>
        <taxon>Endopterygota</taxon>
        <taxon>Hymenoptera</taxon>
        <taxon>Apocrita</taxon>
        <taxon>Aculeata</taxon>
        <taxon>Vespoidea</taxon>
        <taxon>Vespidae</taxon>
        <taxon>Vespinae</taxon>
        <taxon>Vespula</taxon>
    </lineage>
</organism>
<dbReference type="Proteomes" id="UP000617340">
    <property type="component" value="Unassembled WGS sequence"/>
</dbReference>
<evidence type="ECO:0000313" key="2">
    <source>
        <dbReference type="EMBL" id="KAF7387121.1"/>
    </source>
</evidence>
<reference evidence="2" key="1">
    <citation type="journal article" date="2020" name="G3 (Bethesda)">
        <title>High-Quality Assemblies for Three Invasive Social Wasps from the &lt;i&gt;Vespula&lt;/i&gt; Genus.</title>
        <authorList>
            <person name="Harrop T.W.R."/>
            <person name="Guhlin J."/>
            <person name="McLaughlin G.M."/>
            <person name="Permina E."/>
            <person name="Stockwell P."/>
            <person name="Gilligan J."/>
            <person name="Le Lec M.F."/>
            <person name="Gruber M.A.M."/>
            <person name="Quinn O."/>
            <person name="Lovegrove M."/>
            <person name="Duncan E.J."/>
            <person name="Remnant E.J."/>
            <person name="Van Eeckhoven J."/>
            <person name="Graham B."/>
            <person name="Knapp R.A."/>
            <person name="Langford K.W."/>
            <person name="Kronenberg Z."/>
            <person name="Press M.O."/>
            <person name="Eacker S.M."/>
            <person name="Wilson-Rankin E.E."/>
            <person name="Purcell J."/>
            <person name="Lester P.J."/>
            <person name="Dearden P.K."/>
        </authorList>
    </citation>
    <scope>NUCLEOTIDE SEQUENCE</scope>
    <source>
        <strain evidence="2">Linc-1</strain>
    </source>
</reference>
<protein>
    <submittedName>
        <fullName evidence="2">Uncharacterized protein</fullName>
    </submittedName>
</protein>
<accession>A0A834JKK2</accession>